<dbReference type="Proteomes" id="UP000077405">
    <property type="component" value="Chromosome"/>
</dbReference>
<gene>
    <name evidence="1" type="ORF">A6A40_10780</name>
</gene>
<protein>
    <submittedName>
        <fullName evidence="1">Uncharacterized protein</fullName>
    </submittedName>
</protein>
<proteinExistence type="predicted"/>
<sequence length="81" mass="8643">MSKDTTNQTAEALFEKALSIAEKHLDEAIKEGGPLGPYIAVAMIEAAVNAAVDETSHEDVIDMLRDLAAQIEADADEADED</sequence>
<dbReference type="RefSeq" id="WP_042442341.1">
    <property type="nucleotide sequence ID" value="NZ_CP015285.1"/>
</dbReference>
<accession>A0A160JH50</accession>
<reference evidence="1 2" key="1">
    <citation type="journal article" date="2013" name="Int. J. Syst. Evol. Microbiol.">
        <title>Azospirillum humicireducens sp. nov., a nitrogen-fixing bacterium isolated from a microbial fuel cell.</title>
        <authorList>
            <person name="Zhou S."/>
            <person name="Han L."/>
            <person name="Wang Y."/>
            <person name="Yang G."/>
            <person name="Zhuang L."/>
            <person name="Hu P."/>
        </authorList>
    </citation>
    <scope>NUCLEOTIDE SEQUENCE [LARGE SCALE GENOMIC DNA]</scope>
    <source>
        <strain evidence="1 2">SgZ-5</strain>
    </source>
</reference>
<keyword evidence="2" id="KW-1185">Reference proteome</keyword>
<dbReference type="EMBL" id="CP015285">
    <property type="protein sequence ID" value="ANC92349.1"/>
    <property type="molecule type" value="Genomic_DNA"/>
</dbReference>
<dbReference type="OrthoDB" id="7361331at2"/>
<organism evidence="1 2">
    <name type="scientific">Azospirillum humicireducens</name>
    <dbReference type="NCBI Taxonomy" id="1226968"/>
    <lineage>
        <taxon>Bacteria</taxon>
        <taxon>Pseudomonadati</taxon>
        <taxon>Pseudomonadota</taxon>
        <taxon>Alphaproteobacteria</taxon>
        <taxon>Rhodospirillales</taxon>
        <taxon>Azospirillaceae</taxon>
        <taxon>Azospirillum</taxon>
    </lineage>
</organism>
<evidence type="ECO:0000313" key="1">
    <source>
        <dbReference type="EMBL" id="ANC92349.1"/>
    </source>
</evidence>
<name>A0A160JH50_9PROT</name>
<dbReference type="STRING" id="1226968.A6A40_10780"/>
<dbReference type="KEGG" id="ahu:A6A40_10780"/>
<evidence type="ECO:0000313" key="2">
    <source>
        <dbReference type="Proteomes" id="UP000077405"/>
    </source>
</evidence>
<dbReference type="AlphaFoldDB" id="A0A160JH50"/>